<dbReference type="Pfam" id="PF08352">
    <property type="entry name" value="oligo_HPY"/>
    <property type="match status" value="1"/>
</dbReference>
<comment type="subcellular location">
    <subcellularLocation>
        <location evidence="1">Cell membrane</location>
        <topology evidence="1">Peripheral membrane protein</topology>
    </subcellularLocation>
</comment>
<dbReference type="InterPro" id="IPR027417">
    <property type="entry name" value="P-loop_NTPase"/>
</dbReference>
<evidence type="ECO:0000256" key="6">
    <source>
        <dbReference type="ARBA" id="ARBA00022840"/>
    </source>
</evidence>
<dbReference type="InterPro" id="IPR013563">
    <property type="entry name" value="Oligopep_ABC_C"/>
</dbReference>
<feature type="domain" description="ABC transporter" evidence="8">
    <location>
        <begin position="17"/>
        <end position="262"/>
    </location>
</feature>
<reference evidence="9 10" key="1">
    <citation type="submission" date="2019-07" db="EMBL/GenBank/DDBJ databases">
        <authorList>
            <person name="Zhao L.H."/>
        </authorList>
    </citation>
    <scope>NUCLEOTIDE SEQUENCE [LARGE SCALE GENOMIC DNA]</scope>
    <source>
        <strain evidence="9 10">Co35</strain>
    </source>
</reference>
<dbReference type="OrthoDB" id="5357528at2"/>
<evidence type="ECO:0000256" key="1">
    <source>
        <dbReference type="ARBA" id="ARBA00004202"/>
    </source>
</evidence>
<dbReference type="PANTHER" id="PTHR43297:SF2">
    <property type="entry name" value="DIPEPTIDE TRANSPORT ATP-BINDING PROTEIN DPPD"/>
    <property type="match status" value="1"/>
</dbReference>
<dbReference type="InterPro" id="IPR050388">
    <property type="entry name" value="ABC_Ni/Peptide_Import"/>
</dbReference>
<gene>
    <name evidence="9" type="ORF">FNM00_14530</name>
</gene>
<dbReference type="SUPFAM" id="SSF52540">
    <property type="entry name" value="P-loop containing nucleoside triphosphate hydrolases"/>
    <property type="match status" value="1"/>
</dbReference>
<dbReference type="PANTHER" id="PTHR43297">
    <property type="entry name" value="OLIGOPEPTIDE TRANSPORT ATP-BINDING PROTEIN APPD"/>
    <property type="match status" value="1"/>
</dbReference>
<accession>A0A554RWF7</accession>
<dbReference type="GO" id="GO:0016887">
    <property type="term" value="F:ATP hydrolysis activity"/>
    <property type="evidence" value="ECO:0007669"/>
    <property type="project" value="InterPro"/>
</dbReference>
<sequence length="335" mass="36269">MRVDVVDETGTEAAPLLRVRDLSVRVGEVTPVRGVDLDLPPGGRMAVVGESGSGKSLTALAIMGLLKPPLTVEGSIVLDGVELLDLSPRQLAAMRGGSLAMVYQDPMSSLNPVYSIGRQIVECIRLHEDVSRAVARRRAIDLLHEVGIADPERRVDSYPHELSGGMRQRVMIAMALSAEPKLLIADEPTTALDVTTQARIVDLMRRISEDRGTAVVFITHDLAIAARFCDQVAVMYGGRVVEFGEAEPTYDDPRHPYTRALLGSMCRLDGDVNELLPTIPGSPPLPAELPTGCSFRPRCPRAEEVCAEVFPPTVITDPGPRPHGAECHFAQEGMR</sequence>
<keyword evidence="7" id="KW-0472">Membrane</keyword>
<dbReference type="SMART" id="SM00382">
    <property type="entry name" value="AAA"/>
    <property type="match status" value="1"/>
</dbReference>
<dbReference type="EMBL" id="VLNT01000014">
    <property type="protein sequence ID" value="TSD58412.1"/>
    <property type="molecule type" value="Genomic_DNA"/>
</dbReference>
<dbReference type="AlphaFoldDB" id="A0A554RWF7"/>
<keyword evidence="4" id="KW-1003">Cell membrane</keyword>
<dbReference type="InterPro" id="IPR003439">
    <property type="entry name" value="ABC_transporter-like_ATP-bd"/>
</dbReference>
<keyword evidence="6 9" id="KW-0067">ATP-binding</keyword>
<evidence type="ECO:0000256" key="4">
    <source>
        <dbReference type="ARBA" id="ARBA00022475"/>
    </source>
</evidence>
<dbReference type="FunFam" id="3.40.50.300:FF:000016">
    <property type="entry name" value="Oligopeptide ABC transporter ATP-binding component"/>
    <property type="match status" value="1"/>
</dbReference>
<dbReference type="PROSITE" id="PS00211">
    <property type="entry name" value="ABC_TRANSPORTER_1"/>
    <property type="match status" value="1"/>
</dbReference>
<dbReference type="Pfam" id="PF00005">
    <property type="entry name" value="ABC_tran"/>
    <property type="match status" value="1"/>
</dbReference>
<dbReference type="InterPro" id="IPR003593">
    <property type="entry name" value="AAA+_ATPase"/>
</dbReference>
<dbReference type="NCBIfam" id="TIGR01727">
    <property type="entry name" value="oligo_HPY"/>
    <property type="match status" value="1"/>
</dbReference>
<dbReference type="GO" id="GO:0015833">
    <property type="term" value="P:peptide transport"/>
    <property type="evidence" value="ECO:0007669"/>
    <property type="project" value="InterPro"/>
</dbReference>
<proteinExistence type="inferred from homology"/>
<evidence type="ECO:0000313" key="9">
    <source>
        <dbReference type="EMBL" id="TSD58412.1"/>
    </source>
</evidence>
<keyword evidence="10" id="KW-1185">Reference proteome</keyword>
<evidence type="ECO:0000313" key="10">
    <source>
        <dbReference type="Proteomes" id="UP000316988"/>
    </source>
</evidence>
<dbReference type="GO" id="GO:0005524">
    <property type="term" value="F:ATP binding"/>
    <property type="evidence" value="ECO:0007669"/>
    <property type="project" value="UniProtKB-KW"/>
</dbReference>
<keyword evidence="3" id="KW-0813">Transport</keyword>
<evidence type="ECO:0000256" key="5">
    <source>
        <dbReference type="ARBA" id="ARBA00022741"/>
    </source>
</evidence>
<comment type="similarity">
    <text evidence="2">Belongs to the ABC transporter superfamily.</text>
</comment>
<protein>
    <submittedName>
        <fullName evidence="9">ABC transporter ATP-binding protein</fullName>
    </submittedName>
</protein>
<dbReference type="Proteomes" id="UP000316988">
    <property type="component" value="Unassembled WGS sequence"/>
</dbReference>
<keyword evidence="5" id="KW-0547">Nucleotide-binding</keyword>
<evidence type="ECO:0000259" key="8">
    <source>
        <dbReference type="PROSITE" id="PS50893"/>
    </source>
</evidence>
<dbReference type="CDD" id="cd03257">
    <property type="entry name" value="ABC_NikE_OppD_transporters"/>
    <property type="match status" value="1"/>
</dbReference>
<evidence type="ECO:0000256" key="3">
    <source>
        <dbReference type="ARBA" id="ARBA00022448"/>
    </source>
</evidence>
<dbReference type="PROSITE" id="PS50893">
    <property type="entry name" value="ABC_TRANSPORTER_2"/>
    <property type="match status" value="1"/>
</dbReference>
<evidence type="ECO:0000256" key="7">
    <source>
        <dbReference type="ARBA" id="ARBA00023136"/>
    </source>
</evidence>
<dbReference type="GO" id="GO:0005886">
    <property type="term" value="C:plasma membrane"/>
    <property type="evidence" value="ECO:0007669"/>
    <property type="project" value="UniProtKB-SubCell"/>
</dbReference>
<evidence type="ECO:0000256" key="2">
    <source>
        <dbReference type="ARBA" id="ARBA00005417"/>
    </source>
</evidence>
<comment type="caution">
    <text evidence="9">The sequence shown here is derived from an EMBL/GenBank/DDBJ whole genome shotgun (WGS) entry which is preliminary data.</text>
</comment>
<dbReference type="Gene3D" id="3.40.50.300">
    <property type="entry name" value="P-loop containing nucleotide triphosphate hydrolases"/>
    <property type="match status" value="1"/>
</dbReference>
<organism evidence="9 10">
    <name type="scientific">Aeromicrobium piscarium</name>
    <dbReference type="NCBI Taxonomy" id="2590901"/>
    <lineage>
        <taxon>Bacteria</taxon>
        <taxon>Bacillati</taxon>
        <taxon>Actinomycetota</taxon>
        <taxon>Actinomycetes</taxon>
        <taxon>Propionibacteriales</taxon>
        <taxon>Nocardioidaceae</taxon>
        <taxon>Aeromicrobium</taxon>
    </lineage>
</organism>
<name>A0A554RWF7_9ACTN</name>
<dbReference type="InterPro" id="IPR017871">
    <property type="entry name" value="ABC_transporter-like_CS"/>
</dbReference>